<comment type="caution">
    <text evidence="1">The sequence shown here is derived from an EMBL/GenBank/DDBJ whole genome shotgun (WGS) entry which is preliminary data.</text>
</comment>
<feature type="non-terminal residue" evidence="1">
    <location>
        <position position="1"/>
    </location>
</feature>
<evidence type="ECO:0000313" key="1">
    <source>
        <dbReference type="EMBL" id="CAG8777655.1"/>
    </source>
</evidence>
<gene>
    <name evidence="1" type="ORF">ACOLOM_LOCUS14175</name>
</gene>
<evidence type="ECO:0000313" key="2">
    <source>
        <dbReference type="Proteomes" id="UP000789525"/>
    </source>
</evidence>
<dbReference type="Proteomes" id="UP000789525">
    <property type="component" value="Unassembled WGS sequence"/>
</dbReference>
<organism evidence="1 2">
    <name type="scientific">Acaulospora colombiana</name>
    <dbReference type="NCBI Taxonomy" id="27376"/>
    <lineage>
        <taxon>Eukaryota</taxon>
        <taxon>Fungi</taxon>
        <taxon>Fungi incertae sedis</taxon>
        <taxon>Mucoromycota</taxon>
        <taxon>Glomeromycotina</taxon>
        <taxon>Glomeromycetes</taxon>
        <taxon>Diversisporales</taxon>
        <taxon>Acaulosporaceae</taxon>
        <taxon>Acaulospora</taxon>
    </lineage>
</organism>
<protein>
    <submittedName>
        <fullName evidence="1">5367_t:CDS:1</fullName>
    </submittedName>
</protein>
<name>A0ACA9R5I6_9GLOM</name>
<keyword evidence="2" id="KW-1185">Reference proteome</keyword>
<accession>A0ACA9R5I6</accession>
<proteinExistence type="predicted"/>
<reference evidence="1" key="1">
    <citation type="submission" date="2021-06" db="EMBL/GenBank/DDBJ databases">
        <authorList>
            <person name="Kallberg Y."/>
            <person name="Tangrot J."/>
            <person name="Rosling A."/>
        </authorList>
    </citation>
    <scope>NUCLEOTIDE SEQUENCE</scope>
    <source>
        <strain evidence="1">CL356</strain>
    </source>
</reference>
<feature type="non-terminal residue" evidence="1">
    <location>
        <position position="163"/>
    </location>
</feature>
<dbReference type="EMBL" id="CAJVPT010069166">
    <property type="protein sequence ID" value="CAG8777655.1"/>
    <property type="molecule type" value="Genomic_DNA"/>
</dbReference>
<sequence>QSGKSVPAASAATNGGLTLVLPARGAQLQARIQKQSPLHKGRKVAFRVPSNQNGKASVTPPGADAGSYEEGAWILALVHEAEKNNKISKAKMDKSLRKSSPNGFHGFLTTSFRMYTTTIRSLIPLPVVSVPSSDPSHISNYPEYKSGSTVLALFPDTTSFYKA</sequence>